<feature type="region of interest" description="Disordered" evidence="1">
    <location>
        <begin position="1"/>
        <end position="58"/>
    </location>
</feature>
<evidence type="ECO:0000313" key="2">
    <source>
        <dbReference type="EMBL" id="MFI6501328.1"/>
    </source>
</evidence>
<dbReference type="EMBL" id="JBITGY010000007">
    <property type="protein sequence ID" value="MFI6501328.1"/>
    <property type="molecule type" value="Genomic_DNA"/>
</dbReference>
<proteinExistence type="predicted"/>
<dbReference type="RefSeq" id="WP_397085781.1">
    <property type="nucleotide sequence ID" value="NZ_JBITGY010000007.1"/>
</dbReference>
<accession>A0ABW7YZR0</accession>
<name>A0ABW7YZR0_9ACTN</name>
<reference evidence="2 3" key="1">
    <citation type="submission" date="2024-10" db="EMBL/GenBank/DDBJ databases">
        <title>The Natural Products Discovery Center: Release of the First 8490 Sequenced Strains for Exploring Actinobacteria Biosynthetic Diversity.</title>
        <authorList>
            <person name="Kalkreuter E."/>
            <person name="Kautsar S.A."/>
            <person name="Yang D."/>
            <person name="Bader C.D."/>
            <person name="Teijaro C.N."/>
            <person name="Fluegel L."/>
            <person name="Davis C.M."/>
            <person name="Simpson J.R."/>
            <person name="Lauterbach L."/>
            <person name="Steele A.D."/>
            <person name="Gui C."/>
            <person name="Meng S."/>
            <person name="Li G."/>
            <person name="Viehrig K."/>
            <person name="Ye F."/>
            <person name="Su P."/>
            <person name="Kiefer A.F."/>
            <person name="Nichols A."/>
            <person name="Cepeda A.J."/>
            <person name="Yan W."/>
            <person name="Fan B."/>
            <person name="Jiang Y."/>
            <person name="Adhikari A."/>
            <person name="Zheng C.-J."/>
            <person name="Schuster L."/>
            <person name="Cowan T.M."/>
            <person name="Smanski M.J."/>
            <person name="Chevrette M.G."/>
            <person name="De Carvalho L.P.S."/>
            <person name="Shen B."/>
        </authorList>
    </citation>
    <scope>NUCLEOTIDE SEQUENCE [LARGE SCALE GENOMIC DNA]</scope>
    <source>
        <strain evidence="2 3">NPDC050545</strain>
    </source>
</reference>
<organism evidence="2 3">
    <name type="scientific">Nonomuraea typhae</name>
    <dbReference type="NCBI Taxonomy" id="2603600"/>
    <lineage>
        <taxon>Bacteria</taxon>
        <taxon>Bacillati</taxon>
        <taxon>Actinomycetota</taxon>
        <taxon>Actinomycetes</taxon>
        <taxon>Streptosporangiales</taxon>
        <taxon>Streptosporangiaceae</taxon>
        <taxon>Nonomuraea</taxon>
    </lineage>
</organism>
<dbReference type="Proteomes" id="UP001612741">
    <property type="component" value="Unassembled WGS sequence"/>
</dbReference>
<keyword evidence="3" id="KW-1185">Reference proteome</keyword>
<comment type="caution">
    <text evidence="2">The sequence shown here is derived from an EMBL/GenBank/DDBJ whole genome shotgun (WGS) entry which is preliminary data.</text>
</comment>
<sequence>MQESIPIKLPASLTTAATTRLDGPRSPRRSAVPARDLSPAAQPYLMRRSTAVPRRASY</sequence>
<protein>
    <submittedName>
        <fullName evidence="2">Uncharacterized protein</fullName>
    </submittedName>
</protein>
<gene>
    <name evidence="2" type="ORF">ACIBG2_28395</name>
</gene>
<evidence type="ECO:0000313" key="3">
    <source>
        <dbReference type="Proteomes" id="UP001612741"/>
    </source>
</evidence>
<evidence type="ECO:0000256" key="1">
    <source>
        <dbReference type="SAM" id="MobiDB-lite"/>
    </source>
</evidence>